<dbReference type="EMBL" id="KZ293655">
    <property type="protein sequence ID" value="PBK94130.1"/>
    <property type="molecule type" value="Genomic_DNA"/>
</dbReference>
<gene>
    <name evidence="1" type="ORF">ARMGADRAFT_1029949</name>
</gene>
<dbReference type="Proteomes" id="UP000217790">
    <property type="component" value="Unassembled WGS sequence"/>
</dbReference>
<dbReference type="AlphaFoldDB" id="A0A2H3DJ74"/>
<evidence type="ECO:0000313" key="1">
    <source>
        <dbReference type="EMBL" id="PBK94130.1"/>
    </source>
</evidence>
<sequence>MDGIASLSYPIDPQGKIQDVVPRMVLSSSYFLSPKDSLKFAGYRSLAPSQPATAFLNLSPHASQSVTLIKDDGMADLFNLRLSADCSLHNHHALFLDRLRLSSYGDSPLDYINFDLPPVALKSVCLLWYGSLTYNSSCLVILNKKYKSIMIQIHVSGTTPISFFCIKDLLVRVTQTSEVEGLFHGQVTRQIMRAI</sequence>
<accession>A0A2H3DJ74</accession>
<dbReference type="InParanoid" id="A0A2H3DJ74"/>
<proteinExistence type="predicted"/>
<organism evidence="1 2">
    <name type="scientific">Armillaria gallica</name>
    <name type="common">Bulbous honey fungus</name>
    <name type="synonym">Armillaria bulbosa</name>
    <dbReference type="NCBI Taxonomy" id="47427"/>
    <lineage>
        <taxon>Eukaryota</taxon>
        <taxon>Fungi</taxon>
        <taxon>Dikarya</taxon>
        <taxon>Basidiomycota</taxon>
        <taxon>Agaricomycotina</taxon>
        <taxon>Agaricomycetes</taxon>
        <taxon>Agaricomycetidae</taxon>
        <taxon>Agaricales</taxon>
        <taxon>Marasmiineae</taxon>
        <taxon>Physalacriaceae</taxon>
        <taxon>Armillaria</taxon>
    </lineage>
</organism>
<protein>
    <submittedName>
        <fullName evidence="1">Uncharacterized protein</fullName>
    </submittedName>
</protein>
<evidence type="ECO:0000313" key="2">
    <source>
        <dbReference type="Proteomes" id="UP000217790"/>
    </source>
</evidence>
<reference evidence="2" key="1">
    <citation type="journal article" date="2017" name="Nat. Ecol. Evol.">
        <title>Genome expansion and lineage-specific genetic innovations in the forest pathogenic fungi Armillaria.</title>
        <authorList>
            <person name="Sipos G."/>
            <person name="Prasanna A.N."/>
            <person name="Walter M.C."/>
            <person name="O'Connor E."/>
            <person name="Balint B."/>
            <person name="Krizsan K."/>
            <person name="Kiss B."/>
            <person name="Hess J."/>
            <person name="Varga T."/>
            <person name="Slot J."/>
            <person name="Riley R."/>
            <person name="Boka B."/>
            <person name="Rigling D."/>
            <person name="Barry K."/>
            <person name="Lee J."/>
            <person name="Mihaltcheva S."/>
            <person name="LaButti K."/>
            <person name="Lipzen A."/>
            <person name="Waldron R."/>
            <person name="Moloney N.M."/>
            <person name="Sperisen C."/>
            <person name="Kredics L."/>
            <person name="Vagvoelgyi C."/>
            <person name="Patrignani A."/>
            <person name="Fitzpatrick D."/>
            <person name="Nagy I."/>
            <person name="Doyle S."/>
            <person name="Anderson J.B."/>
            <person name="Grigoriev I.V."/>
            <person name="Gueldener U."/>
            <person name="Muensterkoetter M."/>
            <person name="Nagy L.G."/>
        </authorList>
    </citation>
    <scope>NUCLEOTIDE SEQUENCE [LARGE SCALE GENOMIC DNA]</scope>
    <source>
        <strain evidence="2">Ar21-2</strain>
    </source>
</reference>
<name>A0A2H3DJ74_ARMGA</name>
<keyword evidence="2" id="KW-1185">Reference proteome</keyword>